<reference evidence="2 3" key="1">
    <citation type="journal article" date="2021" name="Elife">
        <title>Chloroplast acquisition without the gene transfer in kleptoplastic sea slugs, Plakobranchus ocellatus.</title>
        <authorList>
            <person name="Maeda T."/>
            <person name="Takahashi S."/>
            <person name="Yoshida T."/>
            <person name="Shimamura S."/>
            <person name="Takaki Y."/>
            <person name="Nagai Y."/>
            <person name="Toyoda A."/>
            <person name="Suzuki Y."/>
            <person name="Arimoto A."/>
            <person name="Ishii H."/>
            <person name="Satoh N."/>
            <person name="Nishiyama T."/>
            <person name="Hasebe M."/>
            <person name="Maruyama T."/>
            <person name="Minagawa J."/>
            <person name="Obokata J."/>
            <person name="Shigenobu S."/>
        </authorList>
    </citation>
    <scope>NUCLEOTIDE SEQUENCE [LARGE SCALE GENOMIC DNA]</scope>
</reference>
<evidence type="ECO:0000313" key="3">
    <source>
        <dbReference type="Proteomes" id="UP000735302"/>
    </source>
</evidence>
<protein>
    <submittedName>
        <fullName evidence="2">Transposase</fullName>
    </submittedName>
</protein>
<accession>A0AAV3Z815</accession>
<comment type="caution">
    <text evidence="2">The sequence shown here is derived from an EMBL/GenBank/DDBJ whole genome shotgun (WGS) entry which is preliminary data.</text>
</comment>
<dbReference type="Proteomes" id="UP000735302">
    <property type="component" value="Unassembled WGS sequence"/>
</dbReference>
<dbReference type="GO" id="GO:0003676">
    <property type="term" value="F:nucleic acid binding"/>
    <property type="evidence" value="ECO:0007669"/>
    <property type="project" value="InterPro"/>
</dbReference>
<keyword evidence="3" id="KW-1185">Reference proteome</keyword>
<name>A0AAV3Z815_9GAST</name>
<proteinExistence type="predicted"/>
<dbReference type="Pfam" id="PF01359">
    <property type="entry name" value="Transposase_1"/>
    <property type="match status" value="1"/>
</dbReference>
<keyword evidence="1" id="KW-0472">Membrane</keyword>
<dbReference type="EMBL" id="BLXT01002514">
    <property type="protein sequence ID" value="GFN95465.1"/>
    <property type="molecule type" value="Genomic_DNA"/>
</dbReference>
<dbReference type="Gene3D" id="3.30.420.10">
    <property type="entry name" value="Ribonuclease H-like superfamily/Ribonuclease H"/>
    <property type="match status" value="1"/>
</dbReference>
<keyword evidence="1" id="KW-1133">Transmembrane helix</keyword>
<evidence type="ECO:0000256" key="1">
    <source>
        <dbReference type="SAM" id="Phobius"/>
    </source>
</evidence>
<dbReference type="InterPro" id="IPR052709">
    <property type="entry name" value="Transposase-MT_Hybrid"/>
</dbReference>
<gene>
    <name evidence="2" type="ORF">PoB_002197100</name>
</gene>
<feature type="transmembrane region" description="Helical" evidence="1">
    <location>
        <begin position="192"/>
        <end position="210"/>
    </location>
</feature>
<dbReference type="PANTHER" id="PTHR46060:SF1">
    <property type="entry name" value="MARINER MOS1 TRANSPOSASE-LIKE PROTEIN"/>
    <property type="match status" value="1"/>
</dbReference>
<dbReference type="PANTHER" id="PTHR46060">
    <property type="entry name" value="MARINER MOS1 TRANSPOSASE-LIKE PROTEIN"/>
    <property type="match status" value="1"/>
</dbReference>
<evidence type="ECO:0000313" key="2">
    <source>
        <dbReference type="EMBL" id="GFN95465.1"/>
    </source>
</evidence>
<dbReference type="InterPro" id="IPR001888">
    <property type="entry name" value="Transposase_1"/>
</dbReference>
<dbReference type="AlphaFoldDB" id="A0AAV3Z815"/>
<feature type="transmembrane region" description="Helical" evidence="1">
    <location>
        <begin position="156"/>
        <end position="172"/>
    </location>
</feature>
<dbReference type="InterPro" id="IPR036397">
    <property type="entry name" value="RNaseH_sf"/>
</dbReference>
<organism evidence="2 3">
    <name type="scientific">Plakobranchus ocellatus</name>
    <dbReference type="NCBI Taxonomy" id="259542"/>
    <lineage>
        <taxon>Eukaryota</taxon>
        <taxon>Metazoa</taxon>
        <taxon>Spiralia</taxon>
        <taxon>Lophotrochozoa</taxon>
        <taxon>Mollusca</taxon>
        <taxon>Gastropoda</taxon>
        <taxon>Heterobranchia</taxon>
        <taxon>Euthyneura</taxon>
        <taxon>Panpulmonata</taxon>
        <taxon>Sacoglossa</taxon>
        <taxon>Placobranchoidea</taxon>
        <taxon>Plakobranchidae</taxon>
        <taxon>Plakobranchus</taxon>
    </lineage>
</organism>
<sequence length="231" mass="26545">MEGVVHMEFLEQGQTVNSERYISTLRALKLRLRRVRRDKDSILQHDNARPHTSRQTQDALRQLELTTLPHPAYSPELAPSDYYLFPQLKKYLKGYHYDNDEKVIADVRKWCRGQSSEFFADGVHQLVKRWRLCVDHEILRQLKEISFGGTMGKNQTLLVVLCLALLTFPLLAAPVEEILKEDVEVKHVEKRVIGIFALGLAALAGTSMVLEHTTKKLLKPSDALDLFKKKN</sequence>
<keyword evidence="1" id="KW-0812">Transmembrane</keyword>